<evidence type="ECO:0000313" key="2">
    <source>
        <dbReference type="EMBL" id="KAI8583382.1"/>
    </source>
</evidence>
<evidence type="ECO:0000256" key="1">
    <source>
        <dbReference type="SAM" id="SignalP"/>
    </source>
</evidence>
<dbReference type="GeneID" id="75911395"/>
<gene>
    <name evidence="2" type="ORF">K450DRAFT_223359</name>
</gene>
<dbReference type="AlphaFoldDB" id="A0AAD5HGC9"/>
<evidence type="ECO:0000313" key="3">
    <source>
        <dbReference type="Proteomes" id="UP001206595"/>
    </source>
</evidence>
<proteinExistence type="predicted"/>
<sequence>MGFNQPRQPYLLVTLSWCQVIELSFTLSQCAAAFRFQYESAPVKTEAKVICMNSTVLVLLPQAKEGHYACFKKKTKELFSGSTNRQGIIIAGYV</sequence>
<protein>
    <recommendedName>
        <fullName evidence="4">Secreted protein</fullName>
    </recommendedName>
</protein>
<name>A0AAD5HGC9_UMBRA</name>
<reference evidence="2" key="2">
    <citation type="journal article" date="2022" name="Proc. Natl. Acad. Sci. U.S.A.">
        <title>Diploid-dominant life cycles characterize the early evolution of Fungi.</title>
        <authorList>
            <person name="Amses K.R."/>
            <person name="Simmons D.R."/>
            <person name="Longcore J.E."/>
            <person name="Mondo S.J."/>
            <person name="Seto K."/>
            <person name="Jeronimo G.H."/>
            <person name="Bonds A.E."/>
            <person name="Quandt C.A."/>
            <person name="Davis W.J."/>
            <person name="Chang Y."/>
            <person name="Federici B.A."/>
            <person name="Kuo A."/>
            <person name="LaButti K."/>
            <person name="Pangilinan J."/>
            <person name="Andreopoulos W."/>
            <person name="Tritt A."/>
            <person name="Riley R."/>
            <person name="Hundley H."/>
            <person name="Johnson J."/>
            <person name="Lipzen A."/>
            <person name="Barry K."/>
            <person name="Lang B.F."/>
            <person name="Cuomo C.A."/>
            <person name="Buchler N.E."/>
            <person name="Grigoriev I.V."/>
            <person name="Spatafora J.W."/>
            <person name="Stajich J.E."/>
            <person name="James T.Y."/>
        </authorList>
    </citation>
    <scope>NUCLEOTIDE SEQUENCE</scope>
    <source>
        <strain evidence="2">AG</strain>
    </source>
</reference>
<organism evidence="2 3">
    <name type="scientific">Umbelopsis ramanniana AG</name>
    <dbReference type="NCBI Taxonomy" id="1314678"/>
    <lineage>
        <taxon>Eukaryota</taxon>
        <taxon>Fungi</taxon>
        <taxon>Fungi incertae sedis</taxon>
        <taxon>Mucoromycota</taxon>
        <taxon>Mucoromycotina</taxon>
        <taxon>Umbelopsidomycetes</taxon>
        <taxon>Umbelopsidales</taxon>
        <taxon>Umbelopsidaceae</taxon>
        <taxon>Umbelopsis</taxon>
    </lineage>
</organism>
<accession>A0AAD5HGC9</accession>
<keyword evidence="1" id="KW-0732">Signal</keyword>
<reference evidence="2" key="1">
    <citation type="submission" date="2021-06" db="EMBL/GenBank/DDBJ databases">
        <authorList>
            <consortium name="DOE Joint Genome Institute"/>
            <person name="Mondo S.J."/>
            <person name="Amses K.R."/>
            <person name="Simmons D.R."/>
            <person name="Longcore J.E."/>
            <person name="Seto K."/>
            <person name="Alves G.H."/>
            <person name="Bonds A.E."/>
            <person name="Quandt C.A."/>
            <person name="Davis W.J."/>
            <person name="Chang Y."/>
            <person name="Letcher P.M."/>
            <person name="Powell M.J."/>
            <person name="Kuo A."/>
            <person name="Labutti K."/>
            <person name="Pangilinan J."/>
            <person name="Andreopoulos W."/>
            <person name="Tritt A."/>
            <person name="Riley R."/>
            <person name="Hundley H."/>
            <person name="Johnson J."/>
            <person name="Lipzen A."/>
            <person name="Barry K."/>
            <person name="Berbee M.L."/>
            <person name="Buchler N.E."/>
            <person name="Grigoriev I.V."/>
            <person name="Spatafora J.W."/>
            <person name="Stajich J.E."/>
            <person name="James T.Y."/>
        </authorList>
    </citation>
    <scope>NUCLEOTIDE SEQUENCE</scope>
    <source>
        <strain evidence="2">AG</strain>
    </source>
</reference>
<dbReference type="EMBL" id="MU620896">
    <property type="protein sequence ID" value="KAI8583382.1"/>
    <property type="molecule type" value="Genomic_DNA"/>
</dbReference>
<feature type="chain" id="PRO_5041932213" description="Secreted protein" evidence="1">
    <location>
        <begin position="34"/>
        <end position="94"/>
    </location>
</feature>
<dbReference type="Proteomes" id="UP001206595">
    <property type="component" value="Unassembled WGS sequence"/>
</dbReference>
<evidence type="ECO:0008006" key="4">
    <source>
        <dbReference type="Google" id="ProtNLM"/>
    </source>
</evidence>
<keyword evidence="3" id="KW-1185">Reference proteome</keyword>
<feature type="signal peptide" evidence="1">
    <location>
        <begin position="1"/>
        <end position="33"/>
    </location>
</feature>
<dbReference type="RefSeq" id="XP_051448386.1">
    <property type="nucleotide sequence ID" value="XM_051586047.1"/>
</dbReference>
<comment type="caution">
    <text evidence="2">The sequence shown here is derived from an EMBL/GenBank/DDBJ whole genome shotgun (WGS) entry which is preliminary data.</text>
</comment>